<organism evidence="2">
    <name type="scientific">Cyberlindnera fabianii</name>
    <name type="common">Yeast</name>
    <name type="synonym">Hansenula fabianii</name>
    <dbReference type="NCBI Taxonomy" id="36022"/>
    <lineage>
        <taxon>Eukaryota</taxon>
        <taxon>Fungi</taxon>
        <taxon>Dikarya</taxon>
        <taxon>Ascomycota</taxon>
        <taxon>Saccharomycotina</taxon>
        <taxon>Saccharomycetes</taxon>
        <taxon>Phaffomycetales</taxon>
        <taxon>Phaffomycetaceae</taxon>
        <taxon>Cyberlindnera</taxon>
    </lineage>
</organism>
<evidence type="ECO:0000313" key="2">
    <source>
        <dbReference type="EMBL" id="CDR40707.1"/>
    </source>
</evidence>
<reference evidence="3" key="3">
    <citation type="submission" date="2017-01" db="EMBL/GenBank/DDBJ databases">
        <authorList>
            <person name="Mah S.A."/>
            <person name="Swanson W.J."/>
            <person name="Moy G.W."/>
            <person name="Vacquier V.D."/>
        </authorList>
    </citation>
    <scope>NUCLEOTIDE SEQUENCE [LARGE SCALE GENOMIC DNA]</scope>
    <source>
        <strain evidence="3">65</strain>
    </source>
</reference>
<dbReference type="EMBL" id="MPUK01000003">
    <property type="protein sequence ID" value="ONH68055.1"/>
    <property type="molecule type" value="Genomic_DNA"/>
</dbReference>
<accession>A0A061ASZ7</accession>
<reference evidence="4" key="2">
    <citation type="journal article" date="2017" name="Genome Announc.">
        <title>Genome sequences of Cyberlindnera fabianii 65, Pichia kudriavzevii 129, and Saccharomyces cerevisiae 131 isolated from fermented masau fruits in Zimbabwe.</title>
        <authorList>
            <person name="van Rijswijck I.M.H."/>
            <person name="Derks M.F.L."/>
            <person name="Abee T."/>
            <person name="de Ridder D."/>
            <person name="Smid E.J."/>
        </authorList>
    </citation>
    <scope>NUCLEOTIDE SEQUENCE [LARGE SCALE GENOMIC DNA]</scope>
    <source>
        <strain evidence="4">65</strain>
    </source>
</reference>
<evidence type="ECO:0000313" key="3">
    <source>
        <dbReference type="EMBL" id="ONH68055.1"/>
    </source>
</evidence>
<proteinExistence type="predicted"/>
<dbReference type="VEuPathDB" id="FungiDB:BON22_2120"/>
<keyword evidence="1" id="KW-1133">Transmembrane helix</keyword>
<gene>
    <name evidence="3" type="ORF">BON22_2120</name>
    <name evidence="2" type="ORF">CYFA0S_05e03532g</name>
</gene>
<feature type="transmembrane region" description="Helical" evidence="1">
    <location>
        <begin position="32"/>
        <end position="54"/>
    </location>
</feature>
<dbReference type="SUPFAM" id="SSF69593">
    <property type="entry name" value="Glycerol-3-phosphate (1)-acyltransferase"/>
    <property type="match status" value="1"/>
</dbReference>
<keyword evidence="4" id="KW-1185">Reference proteome</keyword>
<dbReference type="AlphaFoldDB" id="A0A061ASZ7"/>
<dbReference type="OrthoDB" id="189226at2759"/>
<evidence type="ECO:0000313" key="4">
    <source>
        <dbReference type="Proteomes" id="UP000189513"/>
    </source>
</evidence>
<protein>
    <submittedName>
        <fullName evidence="2">CYFA0S05e03532g1_1</fullName>
    </submittedName>
    <submittedName>
        <fullName evidence="3">Protein MUM3</fullName>
    </submittedName>
</protein>
<keyword evidence="1" id="KW-0472">Membrane</keyword>
<dbReference type="Proteomes" id="UP000189513">
    <property type="component" value="Unassembled WGS sequence"/>
</dbReference>
<name>A0A061ASZ7_CYBFA</name>
<reference evidence="2" key="1">
    <citation type="journal article" date="2014" name="Genome Announc.">
        <title>Genome sequence of the yeast Cyberlindnera fabianii (Hansenula fabianii).</title>
        <authorList>
            <person name="Freel K.C."/>
            <person name="Sarilar V."/>
            <person name="Neuveglise C."/>
            <person name="Devillers H."/>
            <person name="Friedrich A."/>
            <person name="Schacherer J."/>
        </authorList>
    </citation>
    <scope>NUCLEOTIDE SEQUENCE</scope>
    <source>
        <strain evidence="2">YJS4271</strain>
    </source>
</reference>
<dbReference type="GO" id="GO:0016746">
    <property type="term" value="F:acyltransferase activity"/>
    <property type="evidence" value="ECO:0007669"/>
    <property type="project" value="TreeGrafter"/>
</dbReference>
<dbReference type="PANTHER" id="PTHR10983:SF70">
    <property type="entry name" value="PROTEIN MUM3"/>
    <property type="match status" value="1"/>
</dbReference>
<dbReference type="GO" id="GO:0036149">
    <property type="term" value="P:phosphatidylinositol acyl-chain remodeling"/>
    <property type="evidence" value="ECO:0007669"/>
    <property type="project" value="TreeGrafter"/>
</dbReference>
<dbReference type="GO" id="GO:0005783">
    <property type="term" value="C:endoplasmic reticulum"/>
    <property type="evidence" value="ECO:0007669"/>
    <property type="project" value="TreeGrafter"/>
</dbReference>
<dbReference type="STRING" id="36022.A0A061ASZ7"/>
<sequence>MVNSKSVMELLADIGVYPIPAELSVTNVLKGWFLLIGFVIYICIEIQVALWISISSLFVPDSTTVAVSQAVHRFFWTTLIYLVNKRKIRVIISGVDLHDPIHQELLKNSIILSNHKSLFDFLLIYYLKTLTEKATSDGIMLSFFNWNNFWQTPGLAVLWNFMHNDENWEMNIVELEQSLNDLIKQSSNNWIVHFPEVNICTEKNRLVQGQELDKYFLPRFKDLLYPRFANFNNLIKVAHNSTVSNIRNIVGLTILYYNPLRNDFFNPTLFEILTLKQPVFIINVDFKLKPLSKLPTKHRKLEKWLEAEWSEKDKILELMRSQLKLTIE</sequence>
<dbReference type="PANTHER" id="PTHR10983">
    <property type="entry name" value="1-ACYLGLYCEROL-3-PHOSPHATE ACYLTRANSFERASE-RELATED"/>
    <property type="match status" value="1"/>
</dbReference>
<evidence type="ECO:0000256" key="1">
    <source>
        <dbReference type="SAM" id="Phobius"/>
    </source>
</evidence>
<dbReference type="OMA" id="RSKFSEW"/>
<dbReference type="EMBL" id="LK052890">
    <property type="protein sequence ID" value="CDR40707.1"/>
    <property type="molecule type" value="Genomic_DNA"/>
</dbReference>
<keyword evidence="1" id="KW-0812">Transmembrane</keyword>